<dbReference type="SMART" id="SM00479">
    <property type="entry name" value="EXOIII"/>
    <property type="match status" value="1"/>
</dbReference>
<dbReference type="InterPro" id="IPR013520">
    <property type="entry name" value="Ribonucl_H"/>
</dbReference>
<evidence type="ECO:0000256" key="2">
    <source>
        <dbReference type="ARBA" id="ARBA00022801"/>
    </source>
</evidence>
<accession>A0A1H5WAX9</accession>
<dbReference type="PANTHER" id="PTHR30231">
    <property type="entry name" value="DNA POLYMERASE III SUBUNIT EPSILON"/>
    <property type="match status" value="1"/>
</dbReference>
<dbReference type="GO" id="GO:0008408">
    <property type="term" value="F:3'-5' exonuclease activity"/>
    <property type="evidence" value="ECO:0007669"/>
    <property type="project" value="TreeGrafter"/>
</dbReference>
<organism evidence="5 6">
    <name type="scientific">Thauera chlorobenzoica</name>
    <dbReference type="NCBI Taxonomy" id="96773"/>
    <lineage>
        <taxon>Bacteria</taxon>
        <taxon>Pseudomonadati</taxon>
        <taxon>Pseudomonadota</taxon>
        <taxon>Betaproteobacteria</taxon>
        <taxon>Rhodocyclales</taxon>
        <taxon>Zoogloeaceae</taxon>
        <taxon>Thauera</taxon>
    </lineage>
</organism>
<dbReference type="InterPro" id="IPR012337">
    <property type="entry name" value="RNaseH-like_sf"/>
</dbReference>
<feature type="region of interest" description="Disordered" evidence="4">
    <location>
        <begin position="1"/>
        <end position="25"/>
    </location>
</feature>
<dbReference type="EMBL" id="CP018839">
    <property type="protein sequence ID" value="APR03225.1"/>
    <property type="molecule type" value="Genomic_DNA"/>
</dbReference>
<dbReference type="STRING" id="96773.Tchl_0353"/>
<dbReference type="KEGG" id="tcl:Tchl_0353"/>
<dbReference type="InterPro" id="IPR036397">
    <property type="entry name" value="RNaseH_sf"/>
</dbReference>
<dbReference type="PANTHER" id="PTHR30231:SF4">
    <property type="entry name" value="PROTEIN NEN2"/>
    <property type="match status" value="1"/>
</dbReference>
<feature type="compositionally biased region" description="Basic and acidic residues" evidence="4">
    <location>
        <begin position="12"/>
        <end position="21"/>
    </location>
</feature>
<keyword evidence="1" id="KW-0540">Nuclease</keyword>
<evidence type="ECO:0000256" key="4">
    <source>
        <dbReference type="SAM" id="MobiDB-lite"/>
    </source>
</evidence>
<protein>
    <submittedName>
        <fullName evidence="5">DnaQ-like 3'-5' exonuclease domain superfamily protein</fullName>
    </submittedName>
</protein>
<dbReference type="SUPFAM" id="SSF53098">
    <property type="entry name" value="Ribonuclease H-like"/>
    <property type="match status" value="1"/>
</dbReference>
<dbReference type="OrthoDB" id="5497329at2"/>
<dbReference type="Gene3D" id="3.30.420.10">
    <property type="entry name" value="Ribonuclease H-like superfamily/Ribonuclease H"/>
    <property type="match status" value="1"/>
</dbReference>
<gene>
    <name evidence="5" type="ORF">Tchl_0353</name>
</gene>
<sequence length="255" mass="28168">MLHLGDLRSLQGKREGGRRTDAQGPDWSRRFAGLAAAARDPRLRRFYAESLPAAATPMGEVPMVAVDIETTGLDPRRDGIVSIGAIPMRLDRIQSSASHYWVLRPRARLNPESVVIHGITHAQIEAAPDFGAILGELLAVLAGRVVVVHCREIERAFLDAALRACIGEGIEFPVIDTMALESRLQRRPPAAWLARVFGRRPAPLSVRLADCRARYRLPRYRAHHALTDALATAELLQAQLAHHFGPEAAVRTLWQ</sequence>
<dbReference type="CDD" id="cd06127">
    <property type="entry name" value="DEDDh"/>
    <property type="match status" value="1"/>
</dbReference>
<dbReference type="NCBIfam" id="NF006602">
    <property type="entry name" value="PRK09146.1"/>
    <property type="match status" value="1"/>
</dbReference>
<dbReference type="GO" id="GO:0005829">
    <property type="term" value="C:cytosol"/>
    <property type="evidence" value="ECO:0007669"/>
    <property type="project" value="TreeGrafter"/>
</dbReference>
<dbReference type="GO" id="GO:0003676">
    <property type="term" value="F:nucleic acid binding"/>
    <property type="evidence" value="ECO:0007669"/>
    <property type="project" value="InterPro"/>
</dbReference>
<name>A0A1H5WAX9_9RHOO</name>
<proteinExistence type="predicted"/>
<evidence type="ECO:0000256" key="1">
    <source>
        <dbReference type="ARBA" id="ARBA00022722"/>
    </source>
</evidence>
<keyword evidence="2" id="KW-0378">Hydrolase</keyword>
<dbReference type="RefSeq" id="WP_075146870.1">
    <property type="nucleotide sequence ID" value="NZ_CP018839.1"/>
</dbReference>
<evidence type="ECO:0000313" key="5">
    <source>
        <dbReference type="EMBL" id="APR03225.1"/>
    </source>
</evidence>
<dbReference type="GO" id="GO:0006259">
    <property type="term" value="P:DNA metabolic process"/>
    <property type="evidence" value="ECO:0007669"/>
    <property type="project" value="UniProtKB-ARBA"/>
</dbReference>
<keyword evidence="3 5" id="KW-0269">Exonuclease</keyword>
<evidence type="ECO:0000256" key="3">
    <source>
        <dbReference type="ARBA" id="ARBA00022839"/>
    </source>
</evidence>
<keyword evidence="6" id="KW-1185">Reference proteome</keyword>
<evidence type="ECO:0000313" key="6">
    <source>
        <dbReference type="Proteomes" id="UP000185739"/>
    </source>
</evidence>
<reference evidence="5 6" key="1">
    <citation type="submission" date="2016-12" db="EMBL/GenBank/DDBJ databases">
        <title>Complete genome sequence of Thauera chlorobenzoica, a Betaproteobacterium degrading haloaromatics anaerobically to CO2 and halides.</title>
        <authorList>
            <person name="Goris T."/>
            <person name="Mergelsberg M."/>
            <person name="Boll M."/>
        </authorList>
    </citation>
    <scope>NUCLEOTIDE SEQUENCE [LARGE SCALE GENOMIC DNA]</scope>
    <source>
        <strain evidence="5 6">3CB1</strain>
    </source>
</reference>
<dbReference type="Proteomes" id="UP000185739">
    <property type="component" value="Chromosome"/>
</dbReference>
<dbReference type="Pfam" id="PF00929">
    <property type="entry name" value="RNase_T"/>
    <property type="match status" value="1"/>
</dbReference>
<dbReference type="AlphaFoldDB" id="A0A1H5WAX9"/>